<dbReference type="SUPFAM" id="SSF46689">
    <property type="entry name" value="Homeodomain-like"/>
    <property type="match status" value="1"/>
</dbReference>
<dbReference type="Gene3D" id="1.10.357.10">
    <property type="entry name" value="Tetracycline Repressor, domain 2"/>
    <property type="match status" value="1"/>
</dbReference>
<name>A0A3N2DAB7_9MICO</name>
<keyword evidence="3" id="KW-0804">Transcription</keyword>
<dbReference type="GO" id="GO:0000976">
    <property type="term" value="F:transcription cis-regulatory region binding"/>
    <property type="evidence" value="ECO:0007669"/>
    <property type="project" value="TreeGrafter"/>
</dbReference>
<feature type="domain" description="HTH tetR-type" evidence="5">
    <location>
        <begin position="1"/>
        <end position="61"/>
    </location>
</feature>
<evidence type="ECO:0000313" key="6">
    <source>
        <dbReference type="EMBL" id="ROR96731.1"/>
    </source>
</evidence>
<dbReference type="PANTHER" id="PTHR30055:SF220">
    <property type="entry name" value="TETR-FAMILY REGULATORY PROTEIN"/>
    <property type="match status" value="1"/>
</dbReference>
<protein>
    <submittedName>
        <fullName evidence="6">TetR family transcriptional regulator</fullName>
    </submittedName>
</protein>
<sequence>MSTKDALVVSATRLIDEGGPEHVTLREVGRRSGVSHNAPYKHFADKTALLEAVALAELRRTATLFSRAGENPDAAAALRTAGLAWISWSVGHPERFRLVYGDWPEQAEAIGTQSDDTWASFAGLVTRAQEAGAVPAGDVDVTVDGIRAVMQGAVGLALGGHLAATEDPRAGAEHVYTRHLELLAAQAQVESAVTGDGERRSIFGRRR</sequence>
<dbReference type="InterPro" id="IPR036271">
    <property type="entry name" value="Tet_transcr_reg_TetR-rel_C_sf"/>
</dbReference>
<dbReference type="Pfam" id="PF13305">
    <property type="entry name" value="TetR_C_33"/>
    <property type="match status" value="1"/>
</dbReference>
<dbReference type="AlphaFoldDB" id="A0A3N2DAB7"/>
<evidence type="ECO:0000256" key="4">
    <source>
        <dbReference type="PROSITE-ProRule" id="PRU00335"/>
    </source>
</evidence>
<comment type="caution">
    <text evidence="6">The sequence shown here is derived from an EMBL/GenBank/DDBJ whole genome shotgun (WGS) entry which is preliminary data.</text>
</comment>
<proteinExistence type="predicted"/>
<dbReference type="InterPro" id="IPR009057">
    <property type="entry name" value="Homeodomain-like_sf"/>
</dbReference>
<accession>A0A3N2DAB7</accession>
<dbReference type="InterPro" id="IPR050109">
    <property type="entry name" value="HTH-type_TetR-like_transc_reg"/>
</dbReference>
<keyword evidence="2 4" id="KW-0238">DNA-binding</keyword>
<keyword evidence="1" id="KW-0805">Transcription regulation</keyword>
<evidence type="ECO:0000256" key="3">
    <source>
        <dbReference type="ARBA" id="ARBA00023163"/>
    </source>
</evidence>
<dbReference type="Proteomes" id="UP000275356">
    <property type="component" value="Unassembled WGS sequence"/>
</dbReference>
<dbReference type="RefSeq" id="WP_123738869.1">
    <property type="nucleotide sequence ID" value="NZ_RKHQ01000001.1"/>
</dbReference>
<evidence type="ECO:0000259" key="5">
    <source>
        <dbReference type="PROSITE" id="PS50977"/>
    </source>
</evidence>
<dbReference type="GO" id="GO:0003700">
    <property type="term" value="F:DNA-binding transcription factor activity"/>
    <property type="evidence" value="ECO:0007669"/>
    <property type="project" value="TreeGrafter"/>
</dbReference>
<gene>
    <name evidence="6" type="ORF">EDD28_1322</name>
</gene>
<dbReference type="OrthoDB" id="3173376at2"/>
<dbReference type="EMBL" id="RKHQ01000001">
    <property type="protein sequence ID" value="ROR96731.1"/>
    <property type="molecule type" value="Genomic_DNA"/>
</dbReference>
<dbReference type="InterPro" id="IPR025996">
    <property type="entry name" value="MT1864/Rv1816-like_C"/>
</dbReference>
<dbReference type="InterPro" id="IPR001647">
    <property type="entry name" value="HTH_TetR"/>
</dbReference>
<feature type="DNA-binding region" description="H-T-H motif" evidence="4">
    <location>
        <begin position="24"/>
        <end position="43"/>
    </location>
</feature>
<dbReference type="PANTHER" id="PTHR30055">
    <property type="entry name" value="HTH-TYPE TRANSCRIPTIONAL REGULATOR RUTR"/>
    <property type="match status" value="1"/>
</dbReference>
<evidence type="ECO:0000256" key="1">
    <source>
        <dbReference type="ARBA" id="ARBA00023015"/>
    </source>
</evidence>
<organism evidence="6 7">
    <name type="scientific">Salana multivorans</name>
    <dbReference type="NCBI Taxonomy" id="120377"/>
    <lineage>
        <taxon>Bacteria</taxon>
        <taxon>Bacillati</taxon>
        <taxon>Actinomycetota</taxon>
        <taxon>Actinomycetes</taxon>
        <taxon>Micrococcales</taxon>
        <taxon>Beutenbergiaceae</taxon>
        <taxon>Salana</taxon>
    </lineage>
</organism>
<keyword evidence="7" id="KW-1185">Reference proteome</keyword>
<dbReference type="PROSITE" id="PS50977">
    <property type="entry name" value="HTH_TETR_2"/>
    <property type="match status" value="1"/>
</dbReference>
<evidence type="ECO:0000256" key="2">
    <source>
        <dbReference type="ARBA" id="ARBA00023125"/>
    </source>
</evidence>
<reference evidence="6 7" key="1">
    <citation type="submission" date="2018-11" db="EMBL/GenBank/DDBJ databases">
        <title>Sequencing the genomes of 1000 actinobacteria strains.</title>
        <authorList>
            <person name="Klenk H.-P."/>
        </authorList>
    </citation>
    <scope>NUCLEOTIDE SEQUENCE [LARGE SCALE GENOMIC DNA]</scope>
    <source>
        <strain evidence="6 7">DSM 13521</strain>
    </source>
</reference>
<evidence type="ECO:0000313" key="7">
    <source>
        <dbReference type="Proteomes" id="UP000275356"/>
    </source>
</evidence>
<dbReference type="Pfam" id="PF00440">
    <property type="entry name" value="TetR_N"/>
    <property type="match status" value="1"/>
</dbReference>
<dbReference type="SUPFAM" id="SSF48498">
    <property type="entry name" value="Tetracyclin repressor-like, C-terminal domain"/>
    <property type="match status" value="1"/>
</dbReference>